<evidence type="ECO:0000256" key="2">
    <source>
        <dbReference type="SAM" id="SignalP"/>
    </source>
</evidence>
<accession>A0A4S8QEL2</accession>
<sequence>MTTTRLRRHGLALAAAALLATLAAPAPAAQAATHDGRTVLSIGHTDAMQTYYENGELGLRVKDDTGDSPVYRDPDDVLFQVLPEAETPIPPGDDWSFLGDVGDPVWMLPLTQDADLLWPGWSTEPLSKGQFKNDQVSMSLTSVSGPGEVILWSVGTFGAPNVTFNSRDGLADAINVNVPAHVHSYWGFTATGSYTLTWEVSGTLADGTEVSTGNVDYRWQVGELPSGSDPDPTDPTDPAAPDLTDRLVLDEGHVDVFSAHLDGQDLTLQTKDDTRLHSGTTAYRDPDDIAFHAVPESKITLGSDMPYDWQHLGEAGDEVWWLPDTDMQGILFAGWSTETIGKGVLADEALDLTMTGLSGPGDLVMMQVDGFGAANVQVDTEQSLPQTITTGTKTHAHTNWYFTEPGVYSLTWQAEATLVDGTEVASDPETYVFVVDEWPADDGDDGDDGDDDGDGDGDDGDPGSPALENTQVITATIDADNGGLILSVDPNDRNVDLGAATLNNTATRWTSTGGLRPVTVTDTRTADPGWNASGQVGNFSSGDYAFDGGHLSWTPGISSTGDSQEVSPGPSVDGLLDGGQGLSVSQLLASASAGNGNGTAVLDADLRLDLPTDVESGTYTALVTFTAI</sequence>
<dbReference type="RefSeq" id="WP_136533345.1">
    <property type="nucleotide sequence ID" value="NZ_STGY01000016.1"/>
</dbReference>
<dbReference type="NCBIfam" id="NF038134">
    <property type="entry name" value="choice_anch_M"/>
    <property type="match status" value="2"/>
</dbReference>
<dbReference type="Proteomes" id="UP000308760">
    <property type="component" value="Unassembled WGS sequence"/>
</dbReference>
<keyword evidence="2" id="KW-0732">Signal</keyword>
<keyword evidence="4" id="KW-1185">Reference proteome</keyword>
<evidence type="ECO:0000313" key="4">
    <source>
        <dbReference type="Proteomes" id="UP000308760"/>
    </source>
</evidence>
<dbReference type="NCBIfam" id="TIGR03769">
    <property type="entry name" value="P_ac_wall_RPT"/>
    <property type="match status" value="2"/>
</dbReference>
<dbReference type="EMBL" id="STGY01000016">
    <property type="protein sequence ID" value="THV42780.1"/>
    <property type="molecule type" value="Genomic_DNA"/>
</dbReference>
<evidence type="ECO:0000313" key="3">
    <source>
        <dbReference type="EMBL" id="THV42780.1"/>
    </source>
</evidence>
<reference evidence="4" key="1">
    <citation type="submission" date="2019-04" db="EMBL/GenBank/DDBJ databases">
        <title>Nocardioides xinjiangensis sp. nov.</title>
        <authorList>
            <person name="Liu S."/>
        </authorList>
    </citation>
    <scope>NUCLEOTIDE SEQUENCE [LARGE SCALE GENOMIC DNA]</scope>
    <source>
        <strain evidence="4">18</strain>
    </source>
</reference>
<gene>
    <name evidence="3" type="ORF">FAB82_04470</name>
</gene>
<dbReference type="AlphaFoldDB" id="A0A4S8QEL2"/>
<comment type="caution">
    <text evidence="3">The sequence shown here is derived from an EMBL/GenBank/DDBJ whole genome shotgun (WGS) entry which is preliminary data.</text>
</comment>
<evidence type="ECO:0000256" key="1">
    <source>
        <dbReference type="SAM" id="MobiDB-lite"/>
    </source>
</evidence>
<protein>
    <recommendedName>
        <fullName evidence="5">Surface-anchored protein</fullName>
    </recommendedName>
</protein>
<dbReference type="PROSITE" id="PS51318">
    <property type="entry name" value="TAT"/>
    <property type="match status" value="1"/>
</dbReference>
<feature type="region of interest" description="Disordered" evidence="1">
    <location>
        <begin position="222"/>
        <end position="243"/>
    </location>
</feature>
<name>A0A4S8QEL2_9ACTN</name>
<dbReference type="OrthoDB" id="4451361at2"/>
<organism evidence="3 4">
    <name type="scientific">Glycomyces buryatensis</name>
    <dbReference type="NCBI Taxonomy" id="2570927"/>
    <lineage>
        <taxon>Bacteria</taxon>
        <taxon>Bacillati</taxon>
        <taxon>Actinomycetota</taxon>
        <taxon>Actinomycetes</taxon>
        <taxon>Glycomycetales</taxon>
        <taxon>Glycomycetaceae</taxon>
        <taxon>Glycomyces</taxon>
    </lineage>
</organism>
<dbReference type="InterPro" id="IPR006311">
    <property type="entry name" value="TAT_signal"/>
</dbReference>
<feature type="compositionally biased region" description="Acidic residues" evidence="1">
    <location>
        <begin position="438"/>
        <end position="461"/>
    </location>
</feature>
<reference evidence="3 4" key="2">
    <citation type="submission" date="2019-05" db="EMBL/GenBank/DDBJ databases">
        <title>Glycomyces buryatensis sp. nov.</title>
        <authorList>
            <person name="Nikitina E."/>
        </authorList>
    </citation>
    <scope>NUCLEOTIDE SEQUENCE [LARGE SCALE GENOMIC DNA]</scope>
    <source>
        <strain evidence="3 4">18</strain>
    </source>
</reference>
<feature type="region of interest" description="Disordered" evidence="1">
    <location>
        <begin position="438"/>
        <end position="467"/>
    </location>
</feature>
<feature type="chain" id="PRO_5039434188" description="Surface-anchored protein" evidence="2">
    <location>
        <begin position="29"/>
        <end position="628"/>
    </location>
</feature>
<dbReference type="InterPro" id="IPR022435">
    <property type="entry name" value="Surface-anchored_actinobac"/>
</dbReference>
<feature type="signal peptide" evidence="2">
    <location>
        <begin position="1"/>
        <end position="28"/>
    </location>
</feature>
<evidence type="ECO:0008006" key="5">
    <source>
        <dbReference type="Google" id="ProtNLM"/>
    </source>
</evidence>
<proteinExistence type="predicted"/>